<dbReference type="InterPro" id="IPR036390">
    <property type="entry name" value="WH_DNA-bd_sf"/>
</dbReference>
<organism evidence="2 3">
    <name type="scientific">Chitinophaga ginsengisoli</name>
    <dbReference type="NCBI Taxonomy" id="363837"/>
    <lineage>
        <taxon>Bacteria</taxon>
        <taxon>Pseudomonadati</taxon>
        <taxon>Bacteroidota</taxon>
        <taxon>Chitinophagia</taxon>
        <taxon>Chitinophagales</taxon>
        <taxon>Chitinophagaceae</taxon>
        <taxon>Chitinophaga</taxon>
    </lineage>
</organism>
<dbReference type="Proteomes" id="UP000240978">
    <property type="component" value="Unassembled WGS sequence"/>
</dbReference>
<dbReference type="SUPFAM" id="SSF46785">
    <property type="entry name" value="Winged helix' DNA-binding domain"/>
    <property type="match status" value="1"/>
</dbReference>
<comment type="caution">
    <text evidence="2">The sequence shown here is derived from an EMBL/GenBank/DDBJ whole genome shotgun (WGS) entry which is preliminary data.</text>
</comment>
<keyword evidence="3" id="KW-1185">Reference proteome</keyword>
<sequence length="126" mass="13942">MKSNEMDKAIKDILANGALKVNGSLWVEGNGKRFFGPGPVELLELIQETGSINQAAKKMKMSYKKAWELINNLNNMSGSPLVITSTGGDNGGGSAISEEARQLIAYHRELRVRFSKFLEEETQRLK</sequence>
<dbReference type="EMBL" id="PYGK01000011">
    <property type="protein sequence ID" value="PSL26306.1"/>
    <property type="molecule type" value="Genomic_DNA"/>
</dbReference>
<dbReference type="InterPro" id="IPR051815">
    <property type="entry name" value="Molybdate_resp_trans_reg"/>
</dbReference>
<protein>
    <submittedName>
        <fullName evidence="2">Molybdate transport system regulatory protein</fullName>
    </submittedName>
</protein>
<reference evidence="2 3" key="1">
    <citation type="submission" date="2018-03" db="EMBL/GenBank/DDBJ databases">
        <title>Genomic Encyclopedia of Archaeal and Bacterial Type Strains, Phase II (KMG-II): from individual species to whole genera.</title>
        <authorList>
            <person name="Goeker M."/>
        </authorList>
    </citation>
    <scope>NUCLEOTIDE SEQUENCE [LARGE SCALE GENOMIC DNA]</scope>
    <source>
        <strain evidence="2 3">DSM 18107</strain>
    </source>
</reference>
<feature type="domain" description="HTH lysR-type" evidence="1">
    <location>
        <begin position="41"/>
        <end position="88"/>
    </location>
</feature>
<dbReference type="AlphaFoldDB" id="A0A2P8FX54"/>
<accession>A0A2P8FX54</accession>
<name>A0A2P8FX54_9BACT</name>
<dbReference type="PANTHER" id="PTHR30432">
    <property type="entry name" value="TRANSCRIPTIONAL REGULATOR MODE"/>
    <property type="match status" value="1"/>
</dbReference>
<dbReference type="Gene3D" id="1.10.10.10">
    <property type="entry name" value="Winged helix-like DNA-binding domain superfamily/Winged helix DNA-binding domain"/>
    <property type="match status" value="1"/>
</dbReference>
<dbReference type="InterPro" id="IPR036388">
    <property type="entry name" value="WH-like_DNA-bd_sf"/>
</dbReference>
<evidence type="ECO:0000313" key="3">
    <source>
        <dbReference type="Proteomes" id="UP000240978"/>
    </source>
</evidence>
<dbReference type="Pfam" id="PF00126">
    <property type="entry name" value="HTH_1"/>
    <property type="match status" value="1"/>
</dbReference>
<gene>
    <name evidence="2" type="ORF">CLV42_11117</name>
</gene>
<proteinExistence type="predicted"/>
<dbReference type="InterPro" id="IPR000847">
    <property type="entry name" value="LysR_HTH_N"/>
</dbReference>
<evidence type="ECO:0000313" key="2">
    <source>
        <dbReference type="EMBL" id="PSL26306.1"/>
    </source>
</evidence>
<dbReference type="GO" id="GO:0003700">
    <property type="term" value="F:DNA-binding transcription factor activity"/>
    <property type="evidence" value="ECO:0007669"/>
    <property type="project" value="InterPro"/>
</dbReference>
<evidence type="ECO:0000259" key="1">
    <source>
        <dbReference type="Pfam" id="PF00126"/>
    </source>
</evidence>
<dbReference type="PANTHER" id="PTHR30432:SF1">
    <property type="entry name" value="DNA-BINDING TRANSCRIPTIONAL DUAL REGULATOR MODE"/>
    <property type="match status" value="1"/>
</dbReference>